<keyword evidence="2" id="KW-1185">Reference proteome</keyword>
<protein>
    <submittedName>
        <fullName evidence="1">Uncharacterized protein</fullName>
    </submittedName>
</protein>
<sequence>MTVSASDLDEICLRGLLRWLSKGPRSPYNGPVAPVRHEDIDALRMWWALSRPVGALAARLATRPREVSPALDGFRREVSGEIPGPPDAAASALLQAITLDPSAFVVTEISATWLAGPNRVLAKTLDAARKALRAAALHVRGGLFDGPAKERLAILDDALKVAPMRDLLATPAGRARIGSHERRQAAKARAPLYRLSWDCASTLAGIDALQPESVAALLAGDTLPGMETWRKFELAVLLEVGDALAGATGHPCVLDASFAAGRPAAKVGDIEIRWQRAIPQRPNADLDPGEIMAKDLAASLGAAAGTARADIVIERAGRILSIIECKWFGDPDSAHGAILDAVPQIVGYARDAAYAQGEAAGDILSRSVVALAHRGLAPLRMGAPVGCLGFVDLGGTVLSPWAATIATI</sequence>
<dbReference type="STRING" id="288768.SAMEA3906486_04366"/>
<dbReference type="EMBL" id="FKIF01000008">
    <property type="protein sequence ID" value="SAI72942.1"/>
    <property type="molecule type" value="Genomic_DNA"/>
</dbReference>
<dbReference type="OrthoDB" id="7803306at2"/>
<gene>
    <name evidence="1" type="ORF">SAMEA3906486_04366</name>
</gene>
<proteinExistence type="predicted"/>
<dbReference type="AlphaFoldDB" id="A0A157SR93"/>
<evidence type="ECO:0000313" key="2">
    <source>
        <dbReference type="Proteomes" id="UP000076848"/>
    </source>
</evidence>
<dbReference type="Proteomes" id="UP000076848">
    <property type="component" value="Unassembled WGS sequence"/>
</dbReference>
<evidence type="ECO:0000313" key="1">
    <source>
        <dbReference type="EMBL" id="SAI72942.1"/>
    </source>
</evidence>
<organism evidence="1 2">
    <name type="scientific">Bordetella ansorpii</name>
    <dbReference type="NCBI Taxonomy" id="288768"/>
    <lineage>
        <taxon>Bacteria</taxon>
        <taxon>Pseudomonadati</taxon>
        <taxon>Pseudomonadota</taxon>
        <taxon>Betaproteobacteria</taxon>
        <taxon>Burkholderiales</taxon>
        <taxon>Alcaligenaceae</taxon>
        <taxon>Bordetella</taxon>
    </lineage>
</organism>
<accession>A0A157SR93</accession>
<reference evidence="1 2" key="1">
    <citation type="submission" date="2016-04" db="EMBL/GenBank/DDBJ databases">
        <authorList>
            <consortium name="Pathogen Informatics"/>
        </authorList>
    </citation>
    <scope>NUCLEOTIDE SEQUENCE [LARGE SCALE GENOMIC DNA]</scope>
    <source>
        <strain evidence="1 2">H050680373</strain>
    </source>
</reference>
<name>A0A157SR93_9BORD</name>